<feature type="binding site" evidence="14 15">
    <location>
        <position position="79"/>
    </location>
    <ligand>
        <name>a divalent metal cation</name>
        <dbReference type="ChEBI" id="CHEBI:60240"/>
    </ligand>
</feature>
<evidence type="ECO:0000256" key="16">
    <source>
        <dbReference type="RuleBase" id="RU003515"/>
    </source>
</evidence>
<organism evidence="18 19">
    <name type="scientific">Polycladomyces abyssicola</name>
    <dbReference type="NCBI Taxonomy" id="1125966"/>
    <lineage>
        <taxon>Bacteria</taxon>
        <taxon>Bacillati</taxon>
        <taxon>Bacillota</taxon>
        <taxon>Bacilli</taxon>
        <taxon>Bacillales</taxon>
        <taxon>Thermoactinomycetaceae</taxon>
        <taxon>Polycladomyces</taxon>
    </lineage>
</organism>
<evidence type="ECO:0000256" key="15">
    <source>
        <dbReference type="PROSITE-ProRule" id="PRU01319"/>
    </source>
</evidence>
<evidence type="ECO:0000313" key="19">
    <source>
        <dbReference type="Proteomes" id="UP000677436"/>
    </source>
</evidence>
<dbReference type="FunFam" id="3.30.420.10:FF:000006">
    <property type="entry name" value="Ribonuclease HII"/>
    <property type="match status" value="1"/>
</dbReference>
<keyword evidence="12 14" id="KW-0378">Hydrolase</keyword>
<comment type="similarity">
    <text evidence="5 14 16">Belongs to the RNase HII family.</text>
</comment>
<protein>
    <recommendedName>
        <fullName evidence="7 14">Ribonuclease HII</fullName>
        <shortName evidence="14">RNase HII</shortName>
        <ecNumber evidence="6 14">3.1.26.4</ecNumber>
    </recommendedName>
</protein>
<evidence type="ECO:0000256" key="1">
    <source>
        <dbReference type="ARBA" id="ARBA00000077"/>
    </source>
</evidence>
<sequence length="267" mass="30083">MRVPETIQSIKKRLEQGEVTDSFLAQLKQDERVGVQKLVASYLRKREQERKEAARLEEMWRFERMFREKGCRLIAGIDEAGRGPLAGPVVAAAVILPEDFDPTGLNDSKQLSAEERATLRKRIENHAVAIGIGIVDTDFIDTYNILQATYEAMRRAVNNLSVHPEQLLVDAVKVPELPIPQHAIIKGDQLSHSIAAASVIAKTVRDQWMIEQAAHYPQYGFEKHMGYATPEHLAALAEWGPCPLHRRSFAPIREMAQKVERTTRSTG</sequence>
<evidence type="ECO:0000256" key="8">
    <source>
        <dbReference type="ARBA" id="ARBA00022490"/>
    </source>
</evidence>
<dbReference type="HAMAP" id="MF_00052_B">
    <property type="entry name" value="RNase_HII_B"/>
    <property type="match status" value="1"/>
</dbReference>
<evidence type="ECO:0000256" key="9">
    <source>
        <dbReference type="ARBA" id="ARBA00022722"/>
    </source>
</evidence>
<dbReference type="NCBIfam" id="NF000594">
    <property type="entry name" value="PRK00015.1-1"/>
    <property type="match status" value="1"/>
</dbReference>
<dbReference type="InterPro" id="IPR036397">
    <property type="entry name" value="RNaseH_sf"/>
</dbReference>
<name>A0A8D5ZMX4_9BACL</name>
<accession>A0A8D5ZMX4</accession>
<reference evidence="18" key="1">
    <citation type="journal article" date="2013" name="Int. J. Syst. Evol. Microbiol.">
        <title>Polycladomyces abyssicola gen. nov., sp. nov., a thermophilic filamentous bacterium isolated from hemipelagic sediment.</title>
        <authorList>
            <person name="Tsubouchi T."/>
            <person name="Shimane Y."/>
            <person name="Mori K."/>
            <person name="Usui K."/>
            <person name="Hiraki T."/>
            <person name="Tame A."/>
            <person name="Uematsu K."/>
            <person name="Maruyama T."/>
            <person name="Hatada Y."/>
        </authorList>
    </citation>
    <scope>NUCLEOTIDE SEQUENCE</scope>
    <source>
        <strain evidence="18">JIR-001</strain>
    </source>
</reference>
<evidence type="ECO:0000256" key="6">
    <source>
        <dbReference type="ARBA" id="ARBA00012180"/>
    </source>
</evidence>
<keyword evidence="13 14" id="KW-0464">Manganese</keyword>
<dbReference type="RefSeq" id="WP_212772514.1">
    <property type="nucleotide sequence ID" value="NZ_AP024601.1"/>
</dbReference>
<feature type="binding site" evidence="14 15">
    <location>
        <position position="78"/>
    </location>
    <ligand>
        <name>a divalent metal cation</name>
        <dbReference type="ChEBI" id="CHEBI:60240"/>
    </ligand>
</feature>
<evidence type="ECO:0000313" key="18">
    <source>
        <dbReference type="EMBL" id="BCU82140.1"/>
    </source>
</evidence>
<dbReference type="GO" id="GO:0003723">
    <property type="term" value="F:RNA binding"/>
    <property type="evidence" value="ECO:0007669"/>
    <property type="project" value="UniProtKB-UniRule"/>
</dbReference>
<evidence type="ECO:0000256" key="12">
    <source>
        <dbReference type="ARBA" id="ARBA00022801"/>
    </source>
</evidence>
<evidence type="ECO:0000256" key="13">
    <source>
        <dbReference type="ARBA" id="ARBA00023211"/>
    </source>
</evidence>
<dbReference type="InterPro" id="IPR012337">
    <property type="entry name" value="RNaseH-like_sf"/>
</dbReference>
<evidence type="ECO:0000256" key="4">
    <source>
        <dbReference type="ARBA" id="ARBA00004496"/>
    </source>
</evidence>
<reference evidence="18" key="2">
    <citation type="journal article" date="2021" name="Microbiol. Resour. Announc.">
        <title>Complete Genome Sequence of Polycladomyces abyssicola JIR-001T, Isolated from Hemipelagic Sediment in Deep Seawater.</title>
        <authorList>
            <person name="Tsubouchi T."/>
            <person name="Kaneko Y."/>
        </authorList>
    </citation>
    <scope>NUCLEOTIDE SEQUENCE</scope>
    <source>
        <strain evidence="18">JIR-001</strain>
    </source>
</reference>
<evidence type="ECO:0000256" key="11">
    <source>
        <dbReference type="ARBA" id="ARBA00022759"/>
    </source>
</evidence>
<dbReference type="GO" id="GO:0005737">
    <property type="term" value="C:cytoplasm"/>
    <property type="evidence" value="ECO:0007669"/>
    <property type="project" value="UniProtKB-SubCell"/>
</dbReference>
<dbReference type="InterPro" id="IPR024567">
    <property type="entry name" value="RNase_HII/HIII_dom"/>
</dbReference>
<evidence type="ECO:0000256" key="10">
    <source>
        <dbReference type="ARBA" id="ARBA00022723"/>
    </source>
</evidence>
<dbReference type="GO" id="GO:0030145">
    <property type="term" value="F:manganese ion binding"/>
    <property type="evidence" value="ECO:0007669"/>
    <property type="project" value="UniProtKB-UniRule"/>
</dbReference>
<evidence type="ECO:0000256" key="14">
    <source>
        <dbReference type="HAMAP-Rule" id="MF_00052"/>
    </source>
</evidence>
<evidence type="ECO:0000256" key="2">
    <source>
        <dbReference type="ARBA" id="ARBA00001946"/>
    </source>
</evidence>
<dbReference type="GO" id="GO:0032299">
    <property type="term" value="C:ribonuclease H2 complex"/>
    <property type="evidence" value="ECO:0007669"/>
    <property type="project" value="TreeGrafter"/>
</dbReference>
<evidence type="ECO:0000256" key="3">
    <source>
        <dbReference type="ARBA" id="ARBA00004065"/>
    </source>
</evidence>
<dbReference type="GO" id="GO:0006298">
    <property type="term" value="P:mismatch repair"/>
    <property type="evidence" value="ECO:0007669"/>
    <property type="project" value="TreeGrafter"/>
</dbReference>
<dbReference type="EMBL" id="AP024601">
    <property type="protein sequence ID" value="BCU82140.1"/>
    <property type="molecule type" value="Genomic_DNA"/>
</dbReference>
<dbReference type="EC" id="3.1.26.4" evidence="6 14"/>
<dbReference type="Gene3D" id="3.30.420.10">
    <property type="entry name" value="Ribonuclease H-like superfamily/Ribonuclease H"/>
    <property type="match status" value="1"/>
</dbReference>
<keyword evidence="8 14" id="KW-0963">Cytoplasm</keyword>
<dbReference type="NCBIfam" id="NF000595">
    <property type="entry name" value="PRK00015.1-3"/>
    <property type="match status" value="1"/>
</dbReference>
<comment type="subcellular location">
    <subcellularLocation>
        <location evidence="4 14">Cytoplasm</location>
    </subcellularLocation>
</comment>
<keyword evidence="10 14" id="KW-0479">Metal-binding</keyword>
<keyword evidence="19" id="KW-1185">Reference proteome</keyword>
<dbReference type="SUPFAM" id="SSF53098">
    <property type="entry name" value="Ribonuclease H-like"/>
    <property type="match status" value="1"/>
</dbReference>
<dbReference type="KEGG" id="pabs:JIR001_19230"/>
<proteinExistence type="inferred from homology"/>
<dbReference type="GO" id="GO:0043137">
    <property type="term" value="P:DNA replication, removal of RNA primer"/>
    <property type="evidence" value="ECO:0007669"/>
    <property type="project" value="TreeGrafter"/>
</dbReference>
<gene>
    <name evidence="14 18" type="primary">rnhB</name>
    <name evidence="18" type="ORF">JIR001_19230</name>
</gene>
<comment type="cofactor">
    <cofactor evidence="14 15">
        <name>Mn(2+)</name>
        <dbReference type="ChEBI" id="CHEBI:29035"/>
    </cofactor>
    <cofactor evidence="14 15">
        <name>Mg(2+)</name>
        <dbReference type="ChEBI" id="CHEBI:18420"/>
    </cofactor>
    <text evidence="14 15">Manganese or magnesium. Binds 1 divalent metal ion per monomer in the absence of substrate. May bind a second metal ion after substrate binding.</text>
</comment>
<dbReference type="Proteomes" id="UP000677436">
    <property type="component" value="Chromosome"/>
</dbReference>
<comment type="cofactor">
    <cofactor evidence="2">
        <name>Mg(2+)</name>
        <dbReference type="ChEBI" id="CHEBI:18420"/>
    </cofactor>
</comment>
<evidence type="ECO:0000256" key="5">
    <source>
        <dbReference type="ARBA" id="ARBA00007383"/>
    </source>
</evidence>
<dbReference type="PANTHER" id="PTHR10954:SF18">
    <property type="entry name" value="RIBONUCLEASE HII"/>
    <property type="match status" value="1"/>
</dbReference>
<dbReference type="AlphaFoldDB" id="A0A8D5ZMX4"/>
<keyword evidence="11 14" id="KW-0255">Endonuclease</keyword>
<evidence type="ECO:0000256" key="7">
    <source>
        <dbReference type="ARBA" id="ARBA00019179"/>
    </source>
</evidence>
<dbReference type="PANTHER" id="PTHR10954">
    <property type="entry name" value="RIBONUCLEASE H2 SUBUNIT A"/>
    <property type="match status" value="1"/>
</dbReference>
<comment type="catalytic activity">
    <reaction evidence="1 14 15 16">
        <text>Endonucleolytic cleavage to 5'-phosphomonoester.</text>
        <dbReference type="EC" id="3.1.26.4"/>
    </reaction>
</comment>
<feature type="domain" description="RNase H type-2" evidence="17">
    <location>
        <begin position="72"/>
        <end position="261"/>
    </location>
</feature>
<dbReference type="InterPro" id="IPR001352">
    <property type="entry name" value="RNase_HII/HIII"/>
</dbReference>
<feature type="binding site" evidence="14 15">
    <location>
        <position position="170"/>
    </location>
    <ligand>
        <name>a divalent metal cation</name>
        <dbReference type="ChEBI" id="CHEBI:60240"/>
    </ligand>
</feature>
<dbReference type="GO" id="GO:0004523">
    <property type="term" value="F:RNA-DNA hybrid ribonuclease activity"/>
    <property type="evidence" value="ECO:0007669"/>
    <property type="project" value="UniProtKB-UniRule"/>
</dbReference>
<comment type="function">
    <text evidence="3 14 16">Endonuclease that specifically degrades the RNA of RNA-DNA hybrids.</text>
</comment>
<dbReference type="InterPro" id="IPR022898">
    <property type="entry name" value="RNase_HII"/>
</dbReference>
<dbReference type="CDD" id="cd07182">
    <property type="entry name" value="RNase_HII_bacteria_HII_like"/>
    <property type="match status" value="1"/>
</dbReference>
<evidence type="ECO:0000259" key="17">
    <source>
        <dbReference type="PROSITE" id="PS51975"/>
    </source>
</evidence>
<dbReference type="PROSITE" id="PS51975">
    <property type="entry name" value="RNASE_H_2"/>
    <property type="match status" value="1"/>
</dbReference>
<keyword evidence="9 14" id="KW-0540">Nuclease</keyword>
<dbReference type="Pfam" id="PF01351">
    <property type="entry name" value="RNase_HII"/>
    <property type="match status" value="1"/>
</dbReference>